<dbReference type="Ensembl" id="ENSCCRT00000123469.1">
    <property type="protein sequence ID" value="ENSCCRP00000150759.1"/>
    <property type="gene ID" value="ENSCCRG00000020126.2"/>
</dbReference>
<keyword evidence="7 10" id="KW-0067">ATP-binding</keyword>
<dbReference type="GO" id="GO:0007346">
    <property type="term" value="P:regulation of mitotic cell cycle"/>
    <property type="evidence" value="ECO:0007669"/>
    <property type="project" value="TreeGrafter"/>
</dbReference>
<evidence type="ECO:0000256" key="7">
    <source>
        <dbReference type="ARBA" id="ARBA00022840"/>
    </source>
</evidence>
<protein>
    <recommendedName>
        <fullName evidence="2">non-specific serine/threonine protein kinase</fullName>
        <ecNumber evidence="2">2.7.11.1</ecNumber>
    </recommendedName>
</protein>
<evidence type="ECO:0000256" key="11">
    <source>
        <dbReference type="SAM" id="MobiDB-lite"/>
    </source>
</evidence>
<accession>A0A9J8AZK2</accession>
<evidence type="ECO:0000259" key="13">
    <source>
        <dbReference type="PROSITE" id="PS50011"/>
    </source>
</evidence>
<keyword evidence="15" id="KW-1185">Reference proteome</keyword>
<keyword evidence="4" id="KW-0808">Transferase</keyword>
<keyword evidence="6" id="KW-0418">Kinase</keyword>
<dbReference type="FunFam" id="1.10.510.10:FF:000392">
    <property type="entry name" value="Pim proto-oncogene, serine/threonine kinase,-related 152"/>
    <property type="match status" value="1"/>
</dbReference>
<evidence type="ECO:0000256" key="4">
    <source>
        <dbReference type="ARBA" id="ARBA00022679"/>
    </source>
</evidence>
<dbReference type="InterPro" id="IPR008271">
    <property type="entry name" value="Ser/Thr_kinase_AS"/>
</dbReference>
<keyword evidence="12" id="KW-0472">Membrane</keyword>
<feature type="transmembrane region" description="Helical" evidence="12">
    <location>
        <begin position="526"/>
        <end position="543"/>
    </location>
</feature>
<reference evidence="14" key="1">
    <citation type="submission" date="2025-08" db="UniProtKB">
        <authorList>
            <consortium name="Ensembl"/>
        </authorList>
    </citation>
    <scope>IDENTIFICATION</scope>
</reference>
<evidence type="ECO:0000256" key="2">
    <source>
        <dbReference type="ARBA" id="ARBA00012513"/>
    </source>
</evidence>
<dbReference type="GeneTree" id="ENSGT00950000182996"/>
<dbReference type="InterPro" id="IPR051138">
    <property type="entry name" value="PIM_Ser/Thr_kinase"/>
</dbReference>
<dbReference type="InterPro" id="IPR011009">
    <property type="entry name" value="Kinase-like_dom_sf"/>
</dbReference>
<dbReference type="GO" id="GO:0043066">
    <property type="term" value="P:negative regulation of apoptotic process"/>
    <property type="evidence" value="ECO:0007669"/>
    <property type="project" value="TreeGrafter"/>
</dbReference>
<dbReference type="SUPFAM" id="SSF56112">
    <property type="entry name" value="Protein kinase-like (PK-like)"/>
    <property type="match status" value="1"/>
</dbReference>
<evidence type="ECO:0000313" key="15">
    <source>
        <dbReference type="Proteomes" id="UP001108240"/>
    </source>
</evidence>
<feature type="region of interest" description="Disordered" evidence="11">
    <location>
        <begin position="19"/>
        <end position="40"/>
    </location>
</feature>
<dbReference type="GO" id="GO:0005524">
    <property type="term" value="F:ATP binding"/>
    <property type="evidence" value="ECO:0007669"/>
    <property type="project" value="UniProtKB-UniRule"/>
</dbReference>
<dbReference type="GO" id="GO:0005737">
    <property type="term" value="C:cytoplasm"/>
    <property type="evidence" value="ECO:0007669"/>
    <property type="project" value="TreeGrafter"/>
</dbReference>
<dbReference type="GO" id="GO:0004674">
    <property type="term" value="F:protein serine/threonine kinase activity"/>
    <property type="evidence" value="ECO:0007669"/>
    <property type="project" value="UniProtKB-KW"/>
</dbReference>
<evidence type="ECO:0000256" key="1">
    <source>
        <dbReference type="ARBA" id="ARBA00005505"/>
    </source>
</evidence>
<evidence type="ECO:0000256" key="5">
    <source>
        <dbReference type="ARBA" id="ARBA00022741"/>
    </source>
</evidence>
<evidence type="ECO:0000256" key="9">
    <source>
        <dbReference type="ARBA" id="ARBA00048679"/>
    </source>
</evidence>
<feature type="domain" description="Protein kinase" evidence="13">
    <location>
        <begin position="338"/>
        <end position="593"/>
    </location>
</feature>
<keyword evidence="12" id="KW-1133">Transmembrane helix</keyword>
<dbReference type="PROSITE" id="PS50011">
    <property type="entry name" value="PROTEIN_KINASE_DOM"/>
    <property type="match status" value="1"/>
</dbReference>
<dbReference type="Proteomes" id="UP001108240">
    <property type="component" value="Unplaced"/>
</dbReference>
<keyword evidence="3" id="KW-0723">Serine/threonine-protein kinase</keyword>
<dbReference type="SMART" id="SM00220">
    <property type="entry name" value="S_TKc"/>
    <property type="match status" value="1"/>
</dbReference>
<proteinExistence type="inferred from homology"/>
<dbReference type="PROSITE" id="PS00108">
    <property type="entry name" value="PROTEIN_KINASE_ST"/>
    <property type="match status" value="1"/>
</dbReference>
<evidence type="ECO:0000256" key="12">
    <source>
        <dbReference type="SAM" id="Phobius"/>
    </source>
</evidence>
<comment type="catalytic activity">
    <reaction evidence="8">
        <text>L-threonyl-[protein] + ATP = O-phospho-L-threonyl-[protein] + ADP + H(+)</text>
        <dbReference type="Rhea" id="RHEA:46608"/>
        <dbReference type="Rhea" id="RHEA-COMP:11060"/>
        <dbReference type="Rhea" id="RHEA-COMP:11605"/>
        <dbReference type="ChEBI" id="CHEBI:15378"/>
        <dbReference type="ChEBI" id="CHEBI:30013"/>
        <dbReference type="ChEBI" id="CHEBI:30616"/>
        <dbReference type="ChEBI" id="CHEBI:61977"/>
        <dbReference type="ChEBI" id="CHEBI:456216"/>
        <dbReference type="EC" id="2.7.11.1"/>
    </reaction>
</comment>
<sequence>MLLTLLGLIALILRERKKVNDTHSGQEENADQSDVPPVRSCDGQEVDDTGTVCAASDSAVHFSPASFGVASSCTNDIPQTTVCAASSCTDDVPQTTVCAASSCTDDVPQTTVCAASSCIDDVPQTTVCAASSCTDDVPQTTVCAASSCSDEVPQMSSCTDDDNSARLSEHVSFFTATPKLSDDVSFFTGTSKLSDDVLFSIATSDLSCEAPLSFFPVMSKLSDDVSQAFLSAKSLLNVDVPPALFSVTSKSSDDVPPVLFFVTSDCGDEALQASVRFVADLSVGVPQSPVHETLDCRDNVPRAKTCAAPDCSVYAPQTQSSQLQDDETTIIDINSHRYEIGSQLGEGGFGQVYAATRLDDGLQVAIKFASNMNTDFIGIDGYSEPLPLEVALQILANKGPRVEEIIQLLDWQVDPDYYFMVLERPMPCQSLYEYLKRYKGTMEEDLARVIMQQAVFAARMCCLRGVLHRDIKLENLLINPDTLKVKLMDFGCGAVLTDAGYTSFAGTREYCPPEYHMTGMYHGEPATVWSLGILLFVILFCKFPKRRHLHKINDKNWTKAGLSKECCDLIRRCLQIDPKQRIELGKLSLHDWFMTAAKENNNDTIMGELGTISLTDNTHTHTHTHTHTVFTCFIPTLICTFFKNSS</sequence>
<dbReference type="Gene3D" id="3.30.200.20">
    <property type="entry name" value="Phosphorylase Kinase, domain 1"/>
    <property type="match status" value="1"/>
</dbReference>
<comment type="catalytic activity">
    <reaction evidence="9">
        <text>L-seryl-[protein] + ATP = O-phospho-L-seryl-[protein] + ADP + H(+)</text>
        <dbReference type="Rhea" id="RHEA:17989"/>
        <dbReference type="Rhea" id="RHEA-COMP:9863"/>
        <dbReference type="Rhea" id="RHEA-COMP:11604"/>
        <dbReference type="ChEBI" id="CHEBI:15378"/>
        <dbReference type="ChEBI" id="CHEBI:29999"/>
        <dbReference type="ChEBI" id="CHEBI:30616"/>
        <dbReference type="ChEBI" id="CHEBI:83421"/>
        <dbReference type="ChEBI" id="CHEBI:456216"/>
        <dbReference type="EC" id="2.7.11.1"/>
    </reaction>
</comment>
<evidence type="ECO:0000256" key="8">
    <source>
        <dbReference type="ARBA" id="ARBA00047899"/>
    </source>
</evidence>
<feature type="binding site" evidence="10">
    <location>
        <position position="367"/>
    </location>
    <ligand>
        <name>ATP</name>
        <dbReference type="ChEBI" id="CHEBI:30616"/>
    </ligand>
</feature>
<comment type="similarity">
    <text evidence="1">Belongs to the protein kinase superfamily. CAMK Ser/Thr protein kinase family. PIM subfamily.</text>
</comment>
<dbReference type="FunFam" id="3.30.200.20:FF:000246">
    <property type="entry name" value="Pim proto-oncogene, serine/threonine kinase,-related 152"/>
    <property type="match status" value="1"/>
</dbReference>
<dbReference type="EC" id="2.7.11.1" evidence="2"/>
<dbReference type="CDD" id="cd14005">
    <property type="entry name" value="STKc_PIM"/>
    <property type="match status" value="1"/>
</dbReference>
<organism evidence="14 15">
    <name type="scientific">Cyprinus carpio carpio</name>
    <dbReference type="NCBI Taxonomy" id="630221"/>
    <lineage>
        <taxon>Eukaryota</taxon>
        <taxon>Metazoa</taxon>
        <taxon>Chordata</taxon>
        <taxon>Craniata</taxon>
        <taxon>Vertebrata</taxon>
        <taxon>Euteleostomi</taxon>
        <taxon>Actinopterygii</taxon>
        <taxon>Neopterygii</taxon>
        <taxon>Teleostei</taxon>
        <taxon>Ostariophysi</taxon>
        <taxon>Cypriniformes</taxon>
        <taxon>Cyprinidae</taxon>
        <taxon>Cyprininae</taxon>
        <taxon>Cyprinus</taxon>
    </lineage>
</organism>
<dbReference type="Pfam" id="PF00069">
    <property type="entry name" value="Pkinase"/>
    <property type="match status" value="1"/>
</dbReference>
<keyword evidence="12" id="KW-0812">Transmembrane</keyword>
<dbReference type="PANTHER" id="PTHR22984:SF11">
    <property type="entry name" value="AURORA KINASE-RELATED"/>
    <property type="match status" value="1"/>
</dbReference>
<dbReference type="OMA" id="IIDINSH"/>
<keyword evidence="5 10" id="KW-0547">Nucleotide-binding</keyword>
<dbReference type="PANTHER" id="PTHR22984">
    <property type="entry name" value="SERINE/THREONINE-PROTEIN KINASE PIM"/>
    <property type="match status" value="1"/>
</dbReference>
<dbReference type="AlphaFoldDB" id="A0A9J8AZK2"/>
<evidence type="ECO:0000256" key="10">
    <source>
        <dbReference type="PROSITE-ProRule" id="PRU10141"/>
    </source>
</evidence>
<name>A0A9J8AZK2_CYPCA</name>
<evidence type="ECO:0000256" key="6">
    <source>
        <dbReference type="ARBA" id="ARBA00022777"/>
    </source>
</evidence>
<reference evidence="14" key="2">
    <citation type="submission" date="2025-09" db="UniProtKB">
        <authorList>
            <consortium name="Ensembl"/>
        </authorList>
    </citation>
    <scope>IDENTIFICATION</scope>
</reference>
<dbReference type="InterPro" id="IPR017441">
    <property type="entry name" value="Protein_kinase_ATP_BS"/>
</dbReference>
<evidence type="ECO:0000313" key="14">
    <source>
        <dbReference type="Ensembl" id="ENSCCRP00000150759.1"/>
    </source>
</evidence>
<evidence type="ECO:0000256" key="3">
    <source>
        <dbReference type="ARBA" id="ARBA00022527"/>
    </source>
</evidence>
<dbReference type="Gene3D" id="1.10.510.10">
    <property type="entry name" value="Transferase(Phosphotransferase) domain 1"/>
    <property type="match status" value="1"/>
</dbReference>
<dbReference type="InterPro" id="IPR000719">
    <property type="entry name" value="Prot_kinase_dom"/>
</dbReference>
<dbReference type="PROSITE" id="PS00107">
    <property type="entry name" value="PROTEIN_KINASE_ATP"/>
    <property type="match status" value="1"/>
</dbReference>